<keyword evidence="8 10" id="KW-0143">Chaperone</keyword>
<dbReference type="OrthoDB" id="5576752at2759"/>
<evidence type="ECO:0000256" key="11">
    <source>
        <dbReference type="SAM" id="Coils"/>
    </source>
</evidence>
<protein>
    <recommendedName>
        <fullName evidence="10">Cytochrome b mRNA-processing protein 4</fullName>
    </recommendedName>
</protein>
<keyword evidence="3 10" id="KW-0812">Transmembrane</keyword>
<feature type="coiled-coil region" evidence="11">
    <location>
        <begin position="108"/>
        <end position="138"/>
    </location>
</feature>
<evidence type="ECO:0000256" key="4">
    <source>
        <dbReference type="ARBA" id="ARBA00022792"/>
    </source>
</evidence>
<comment type="function">
    <text evidence="9 10">Essential for the assembly of ubiquinol-cytochrome c reductase. It has a direct effect on the correct occurrence of the Rieske protein, core 4, core 5 and apocytochrome b.</text>
</comment>
<feature type="transmembrane region" description="Helical" evidence="10">
    <location>
        <begin position="12"/>
        <end position="28"/>
    </location>
</feature>
<keyword evidence="4 10" id="KW-0999">Mitochondrion inner membrane</keyword>
<dbReference type="Pfam" id="PF07960">
    <property type="entry name" value="CBP4"/>
    <property type="match status" value="1"/>
</dbReference>
<dbReference type="InterPro" id="IPR012420">
    <property type="entry name" value="Cbp4"/>
</dbReference>
<evidence type="ECO:0000313" key="12">
    <source>
        <dbReference type="EMBL" id="OBA28896.1"/>
    </source>
</evidence>
<keyword evidence="13" id="KW-1185">Reference proteome</keyword>
<comment type="subcellular location">
    <subcellularLocation>
        <location evidence="1 10">Mitochondrion inner membrane</location>
        <topology evidence="1 10">Single-pass membrane protein</topology>
    </subcellularLocation>
</comment>
<evidence type="ECO:0000313" key="13">
    <source>
        <dbReference type="Proteomes" id="UP000092321"/>
    </source>
</evidence>
<sequence length="153" mass="18338">MFSTKVKAWIKVYVAGGAIIGSGFWLYNNVVPTPEQLLEEFSPELREKYYREKELRELEQRELIKIVKKTMKSNDPIWKTGPIKSPWERDSLIVDKAKEQQQDTFKEEREQSLELKELRKIREELKKIRTESTKETEDIVNEKRKQSWFGKIF</sequence>
<evidence type="ECO:0000256" key="6">
    <source>
        <dbReference type="ARBA" id="ARBA00023128"/>
    </source>
</evidence>
<dbReference type="PANTHER" id="PTHR28202">
    <property type="entry name" value="ASSEMBLY FACTOR CBP4"/>
    <property type="match status" value="1"/>
</dbReference>
<evidence type="ECO:0000256" key="10">
    <source>
        <dbReference type="RuleBase" id="RU368005"/>
    </source>
</evidence>
<dbReference type="GO" id="GO:0005743">
    <property type="term" value="C:mitochondrial inner membrane"/>
    <property type="evidence" value="ECO:0007669"/>
    <property type="project" value="UniProtKB-SubCell"/>
</dbReference>
<comment type="caution">
    <text evidence="12">The sequence shown here is derived from an EMBL/GenBank/DDBJ whole genome shotgun (WGS) entry which is preliminary data.</text>
</comment>
<evidence type="ECO:0000256" key="7">
    <source>
        <dbReference type="ARBA" id="ARBA00023136"/>
    </source>
</evidence>
<dbReference type="EMBL" id="LXPE01000002">
    <property type="protein sequence ID" value="OBA28896.1"/>
    <property type="molecule type" value="Genomic_DNA"/>
</dbReference>
<evidence type="ECO:0000256" key="8">
    <source>
        <dbReference type="ARBA" id="ARBA00023186"/>
    </source>
</evidence>
<dbReference type="AlphaFoldDB" id="A0A1B7TJI3"/>
<dbReference type="PANTHER" id="PTHR28202:SF1">
    <property type="entry name" value="ASSEMBLY FACTOR CBP4"/>
    <property type="match status" value="1"/>
</dbReference>
<evidence type="ECO:0000256" key="5">
    <source>
        <dbReference type="ARBA" id="ARBA00022989"/>
    </source>
</evidence>
<keyword evidence="6 10" id="KW-0496">Mitochondrion</keyword>
<evidence type="ECO:0000256" key="3">
    <source>
        <dbReference type="ARBA" id="ARBA00022692"/>
    </source>
</evidence>
<dbReference type="GO" id="GO:0034551">
    <property type="term" value="P:mitochondrial respiratory chain complex III assembly"/>
    <property type="evidence" value="ECO:0007669"/>
    <property type="project" value="TreeGrafter"/>
</dbReference>
<name>A0A1B7TJI3_9ASCO</name>
<gene>
    <name evidence="12" type="ORF">HANVADRAFT_526</name>
</gene>
<reference evidence="13" key="1">
    <citation type="journal article" date="2016" name="Proc. Natl. Acad. Sci. U.S.A.">
        <title>Comparative genomics of biotechnologically important yeasts.</title>
        <authorList>
            <person name="Riley R."/>
            <person name="Haridas S."/>
            <person name="Wolfe K.H."/>
            <person name="Lopes M.R."/>
            <person name="Hittinger C.T."/>
            <person name="Goeker M."/>
            <person name="Salamov A.A."/>
            <person name="Wisecaver J.H."/>
            <person name="Long T.M."/>
            <person name="Calvey C.H."/>
            <person name="Aerts A.L."/>
            <person name="Barry K.W."/>
            <person name="Choi C."/>
            <person name="Clum A."/>
            <person name="Coughlan A.Y."/>
            <person name="Deshpande S."/>
            <person name="Douglass A.P."/>
            <person name="Hanson S.J."/>
            <person name="Klenk H.-P."/>
            <person name="LaButti K.M."/>
            <person name="Lapidus A."/>
            <person name="Lindquist E.A."/>
            <person name="Lipzen A.M."/>
            <person name="Meier-Kolthoff J.P."/>
            <person name="Ohm R.A."/>
            <person name="Otillar R.P."/>
            <person name="Pangilinan J.L."/>
            <person name="Peng Y."/>
            <person name="Rokas A."/>
            <person name="Rosa C.A."/>
            <person name="Scheuner C."/>
            <person name="Sibirny A.A."/>
            <person name="Slot J.C."/>
            <person name="Stielow J.B."/>
            <person name="Sun H."/>
            <person name="Kurtzman C.P."/>
            <person name="Blackwell M."/>
            <person name="Grigoriev I.V."/>
            <person name="Jeffries T.W."/>
        </authorList>
    </citation>
    <scope>NUCLEOTIDE SEQUENCE [LARGE SCALE GENOMIC DNA]</scope>
    <source>
        <strain evidence="13">NRRL Y-1626</strain>
    </source>
</reference>
<keyword evidence="5 10" id="KW-1133">Transmembrane helix</keyword>
<evidence type="ECO:0000256" key="2">
    <source>
        <dbReference type="ARBA" id="ARBA00006780"/>
    </source>
</evidence>
<organism evidence="12 13">
    <name type="scientific">Hanseniaspora valbyensis NRRL Y-1626</name>
    <dbReference type="NCBI Taxonomy" id="766949"/>
    <lineage>
        <taxon>Eukaryota</taxon>
        <taxon>Fungi</taxon>
        <taxon>Dikarya</taxon>
        <taxon>Ascomycota</taxon>
        <taxon>Saccharomycotina</taxon>
        <taxon>Saccharomycetes</taxon>
        <taxon>Saccharomycodales</taxon>
        <taxon>Saccharomycodaceae</taxon>
        <taxon>Hanseniaspora</taxon>
    </lineage>
</organism>
<accession>A0A1B7TJI3</accession>
<keyword evidence="7 10" id="KW-0472">Membrane</keyword>
<evidence type="ECO:0000256" key="9">
    <source>
        <dbReference type="ARBA" id="ARBA00025413"/>
    </source>
</evidence>
<dbReference type="Proteomes" id="UP000092321">
    <property type="component" value="Unassembled WGS sequence"/>
</dbReference>
<evidence type="ECO:0000256" key="1">
    <source>
        <dbReference type="ARBA" id="ARBA00004434"/>
    </source>
</evidence>
<keyword evidence="11" id="KW-0175">Coiled coil</keyword>
<comment type="similarity">
    <text evidence="2 10">Belongs to the CBP4 family.</text>
</comment>
<proteinExistence type="inferred from homology"/>